<feature type="transmembrane region" description="Helical" evidence="6">
    <location>
        <begin position="322"/>
        <end position="342"/>
    </location>
</feature>
<dbReference type="InterPro" id="IPR051449">
    <property type="entry name" value="ABC-2_transporter_component"/>
</dbReference>
<evidence type="ECO:0000256" key="5">
    <source>
        <dbReference type="ARBA" id="ARBA00023136"/>
    </source>
</evidence>
<organism evidence="8 9">
    <name type="scientific">Heminiphilus faecis</name>
    <dbReference type="NCBI Taxonomy" id="2601703"/>
    <lineage>
        <taxon>Bacteria</taxon>
        <taxon>Pseudomonadati</taxon>
        <taxon>Bacteroidota</taxon>
        <taxon>Bacteroidia</taxon>
        <taxon>Bacteroidales</taxon>
        <taxon>Muribaculaceae</taxon>
        <taxon>Heminiphilus</taxon>
    </lineage>
</organism>
<evidence type="ECO:0000256" key="3">
    <source>
        <dbReference type="ARBA" id="ARBA00022692"/>
    </source>
</evidence>
<keyword evidence="2" id="KW-1003">Cell membrane</keyword>
<evidence type="ECO:0000256" key="6">
    <source>
        <dbReference type="SAM" id="Phobius"/>
    </source>
</evidence>
<evidence type="ECO:0000313" key="8">
    <source>
        <dbReference type="EMBL" id="MEY8246082.1"/>
    </source>
</evidence>
<name>A0ABV4D291_9BACT</name>
<dbReference type="Gene3D" id="3.40.1710.10">
    <property type="entry name" value="abc type-2 transporter like domain"/>
    <property type="match status" value="1"/>
</dbReference>
<dbReference type="EMBL" id="JBCLPP010000032">
    <property type="protein sequence ID" value="MEY8246082.1"/>
    <property type="molecule type" value="Genomic_DNA"/>
</dbReference>
<proteinExistence type="predicted"/>
<dbReference type="PANTHER" id="PTHR30294">
    <property type="entry name" value="MEMBRANE COMPONENT OF ABC TRANSPORTER YHHJ-RELATED"/>
    <property type="match status" value="1"/>
</dbReference>
<feature type="transmembrane region" description="Helical" evidence="6">
    <location>
        <begin position="354"/>
        <end position="373"/>
    </location>
</feature>
<keyword evidence="9" id="KW-1185">Reference proteome</keyword>
<dbReference type="PANTHER" id="PTHR30294:SF47">
    <property type="entry name" value="INNER MEMBRANE TRANSPORT PERMEASE YHHJ"/>
    <property type="match status" value="1"/>
</dbReference>
<feature type="transmembrane region" description="Helical" evidence="6">
    <location>
        <begin position="294"/>
        <end position="316"/>
    </location>
</feature>
<dbReference type="Pfam" id="PF12698">
    <property type="entry name" value="ABC2_membrane_3"/>
    <property type="match status" value="1"/>
</dbReference>
<evidence type="ECO:0000259" key="7">
    <source>
        <dbReference type="Pfam" id="PF12698"/>
    </source>
</evidence>
<evidence type="ECO:0000256" key="2">
    <source>
        <dbReference type="ARBA" id="ARBA00022475"/>
    </source>
</evidence>
<evidence type="ECO:0000256" key="1">
    <source>
        <dbReference type="ARBA" id="ARBA00004651"/>
    </source>
</evidence>
<feature type="transmembrane region" description="Helical" evidence="6">
    <location>
        <begin position="266"/>
        <end position="287"/>
    </location>
</feature>
<gene>
    <name evidence="8" type="ORF">AAK873_10710</name>
</gene>
<evidence type="ECO:0000313" key="9">
    <source>
        <dbReference type="Proteomes" id="UP001565200"/>
    </source>
</evidence>
<evidence type="ECO:0000256" key="4">
    <source>
        <dbReference type="ARBA" id="ARBA00022989"/>
    </source>
</evidence>
<reference evidence="8 9" key="1">
    <citation type="submission" date="2024-03" db="EMBL/GenBank/DDBJ databases">
        <title>Mouse gut bacterial collection (mGBC) of GemPharmatech.</title>
        <authorList>
            <person name="He Y."/>
            <person name="Dong L."/>
            <person name="Wu D."/>
            <person name="Gao X."/>
            <person name="Lin Z."/>
        </authorList>
    </citation>
    <scope>NUCLEOTIDE SEQUENCE [LARGE SCALE GENOMIC DNA]</scope>
    <source>
        <strain evidence="8 9">54-13</strain>
    </source>
</reference>
<protein>
    <submittedName>
        <fullName evidence="8">ABC transporter permease</fullName>
    </submittedName>
</protein>
<dbReference type="InterPro" id="IPR013525">
    <property type="entry name" value="ABC2_TM"/>
</dbReference>
<feature type="domain" description="ABC-2 type transporter transmembrane" evidence="7">
    <location>
        <begin position="23"/>
        <end position="373"/>
    </location>
</feature>
<feature type="transmembrane region" description="Helical" evidence="6">
    <location>
        <begin position="20"/>
        <end position="37"/>
    </location>
</feature>
<sequence length="386" mass="42883">MSSIRKALIDGIKQLTSRPIYILGMIAVPMFVAFFFLDLMDEGLPLKAPTAIVDLDNSSASRNVTRNLSASELVSLDYRPVSYDEAMKLLKSGDIFGFFMIPRNFQADAAAGRETTITYYCNMAYFVPGTLSFKSFKQTAVTSSGGIAKVTLVSAGLSEDFVGTMLQPVTTQEHPIGNPWTNYSIYLSNSFVPCLLQLIIFQFTAFSILQEIKRGTSAQWMNDAGGSILVACAGKLIPQFVIFSVVGLAIQSMLYGYWGFPVNGSMWGMIVAMLLLVASSQAFALLVSSLIPNLRFALSILSLLGILSFSLAGFSFPVENMYPMVGVFAYIIPVRYYFLIYINTALNGYELYYVRWEYIAMLLFLLTPFTMLWKLKRSSLHPVYIP</sequence>
<comment type="caution">
    <text evidence="8">The sequence shown here is derived from an EMBL/GenBank/DDBJ whole genome shotgun (WGS) entry which is preliminary data.</text>
</comment>
<keyword evidence="4 6" id="KW-1133">Transmembrane helix</keyword>
<accession>A0ABV4D291</accession>
<keyword evidence="5 6" id="KW-0472">Membrane</keyword>
<dbReference type="RefSeq" id="WP_369863662.1">
    <property type="nucleotide sequence ID" value="NZ_JBCLPP010000032.1"/>
</dbReference>
<keyword evidence="3 6" id="KW-0812">Transmembrane</keyword>
<dbReference type="Proteomes" id="UP001565200">
    <property type="component" value="Unassembled WGS sequence"/>
</dbReference>
<feature type="transmembrane region" description="Helical" evidence="6">
    <location>
        <begin position="190"/>
        <end position="209"/>
    </location>
</feature>
<comment type="subcellular location">
    <subcellularLocation>
        <location evidence="1">Cell membrane</location>
        <topology evidence="1">Multi-pass membrane protein</topology>
    </subcellularLocation>
</comment>